<feature type="transmembrane region" description="Helical" evidence="1">
    <location>
        <begin position="75"/>
        <end position="95"/>
    </location>
</feature>
<evidence type="ECO:0000259" key="3">
    <source>
        <dbReference type="Pfam" id="PF18935"/>
    </source>
</evidence>
<evidence type="ECO:0000256" key="2">
    <source>
        <dbReference type="SAM" id="SignalP"/>
    </source>
</evidence>
<organism evidence="4 5">
    <name type="scientific">Apibacter mensalis</name>
    <dbReference type="NCBI Taxonomy" id="1586267"/>
    <lineage>
        <taxon>Bacteria</taxon>
        <taxon>Pseudomonadati</taxon>
        <taxon>Bacteroidota</taxon>
        <taxon>Flavobacteriia</taxon>
        <taxon>Flavobacteriales</taxon>
        <taxon>Weeksellaceae</taxon>
        <taxon>Apibacter</taxon>
    </lineage>
</organism>
<keyword evidence="2" id="KW-0732">Signal</keyword>
<gene>
    <name evidence="4" type="ORF">Ga0061079_11010</name>
</gene>
<feature type="domain" description="DUF5683" evidence="3">
    <location>
        <begin position="52"/>
        <end position="199"/>
    </location>
</feature>
<dbReference type="Proteomes" id="UP000182761">
    <property type="component" value="Unassembled WGS sequence"/>
</dbReference>
<evidence type="ECO:0000313" key="4">
    <source>
        <dbReference type="EMBL" id="CVK16727.1"/>
    </source>
</evidence>
<reference evidence="4 5" key="1">
    <citation type="submission" date="2016-01" db="EMBL/GenBank/DDBJ databases">
        <authorList>
            <person name="McClelland M."/>
            <person name="Jain A."/>
            <person name="Saraogi P."/>
            <person name="Mendelson R."/>
            <person name="Westerman R."/>
            <person name="SanMiguel P."/>
            <person name="Csonka L."/>
        </authorList>
    </citation>
    <scope>NUCLEOTIDE SEQUENCE [LARGE SCALE GENOMIC DNA]</scope>
    <source>
        <strain evidence="4 5">R-53146</strain>
    </source>
</reference>
<dbReference type="OrthoDB" id="9813910at2"/>
<sequence>MIQKKILVIISLFLTCFILAQNQEKNNTTGSEDEIIIRNINQTDSLTRTMLRSPLKASLYSAILPGLGQLYNRKYIKAPIVLGVIGAGIGFIKYYNNRYNKYHKAYLAELSGQRHQFSDVAGISPKVLANAQDSERRNRDYAIVLTSLAYLLNIVDATVDAHLSIFDKDKDLAVRPVIMENADTWFNNQKVGLSLCLSF</sequence>
<dbReference type="EMBL" id="FCOR01000010">
    <property type="protein sequence ID" value="CVK16727.1"/>
    <property type="molecule type" value="Genomic_DNA"/>
</dbReference>
<feature type="signal peptide" evidence="2">
    <location>
        <begin position="1"/>
        <end position="20"/>
    </location>
</feature>
<proteinExistence type="predicted"/>
<keyword evidence="1" id="KW-0472">Membrane</keyword>
<dbReference type="AlphaFoldDB" id="A0A0X3ARJ3"/>
<dbReference type="RefSeq" id="WP_055425916.1">
    <property type="nucleotide sequence ID" value="NZ_FCOR01000010.1"/>
</dbReference>
<feature type="chain" id="PRO_5007049822" description="DUF5683 domain-containing protein" evidence="2">
    <location>
        <begin position="21"/>
        <end position="199"/>
    </location>
</feature>
<evidence type="ECO:0000313" key="5">
    <source>
        <dbReference type="Proteomes" id="UP000182761"/>
    </source>
</evidence>
<name>A0A0X3ARJ3_9FLAO</name>
<evidence type="ECO:0000256" key="1">
    <source>
        <dbReference type="SAM" id="Phobius"/>
    </source>
</evidence>
<protein>
    <recommendedName>
        <fullName evidence="3">DUF5683 domain-containing protein</fullName>
    </recommendedName>
</protein>
<keyword evidence="1" id="KW-1133">Transmembrane helix</keyword>
<dbReference type="InterPro" id="IPR043738">
    <property type="entry name" value="DUF5683"/>
</dbReference>
<dbReference type="Pfam" id="PF18935">
    <property type="entry name" value="DUF5683"/>
    <property type="match status" value="1"/>
</dbReference>
<accession>A0A0X3ARJ3</accession>
<dbReference type="STRING" id="1586267.GCA_001418685_01590"/>
<keyword evidence="5" id="KW-1185">Reference proteome</keyword>
<keyword evidence="1" id="KW-0812">Transmembrane</keyword>